<feature type="domain" description="AAA+ ATPase" evidence="7">
    <location>
        <begin position="228"/>
        <end position="453"/>
    </location>
</feature>
<keyword evidence="10" id="KW-1185">Reference proteome</keyword>
<dbReference type="EMBL" id="CP041186">
    <property type="protein sequence ID" value="QDG50049.1"/>
    <property type="molecule type" value="Genomic_DNA"/>
</dbReference>
<dbReference type="Gene3D" id="1.10.8.60">
    <property type="match status" value="2"/>
</dbReference>
<dbReference type="InterPro" id="IPR041546">
    <property type="entry name" value="ClpA/ClpB_AAA_lid"/>
</dbReference>
<evidence type="ECO:0000256" key="3">
    <source>
        <dbReference type="ARBA" id="ARBA00022840"/>
    </source>
</evidence>
<keyword evidence="3" id="KW-0067">ATP-binding</keyword>
<dbReference type="GO" id="GO:0005737">
    <property type="term" value="C:cytoplasm"/>
    <property type="evidence" value="ECO:0007669"/>
    <property type="project" value="TreeGrafter"/>
</dbReference>
<dbReference type="InterPro" id="IPR001270">
    <property type="entry name" value="ClpA/B"/>
</dbReference>
<evidence type="ECO:0000256" key="1">
    <source>
        <dbReference type="ARBA" id="ARBA00022737"/>
    </source>
</evidence>
<organism evidence="9 10">
    <name type="scientific">Persicimonas caeni</name>
    <dbReference type="NCBI Taxonomy" id="2292766"/>
    <lineage>
        <taxon>Bacteria</taxon>
        <taxon>Deltaproteobacteria</taxon>
        <taxon>Bradymonadales</taxon>
        <taxon>Bradymonadaceae</taxon>
        <taxon>Persicimonas</taxon>
    </lineage>
</organism>
<feature type="domain" description="Clp ATPase C-terminal" evidence="8">
    <location>
        <begin position="675"/>
        <end position="768"/>
    </location>
</feature>
<dbReference type="InterPro" id="IPR050130">
    <property type="entry name" value="ClpA_ClpB"/>
</dbReference>
<sequence>MNLNLHIYVAQPQKGHFRASVPFIEPLAQPVEGTSPAQLKEELMFRALELVHGQMNPAQLDSLVPPETAQLVNVWLEIERKVDPNKPPVSMNAWTHVIAGRFEEGGNVHVWVPSVPGACFVIAGMEEVYEGARSWAEQWADDNNLSDLDVLASDYPARLEKLEVDLGFPAADPHDDDAEIPGGRLRRPESLVQVATNLTHRAEDGNLRRAYGRQKLVDELVEMMTASTPAHVCLVGPAGSGKTAIIEEAARQTFELQQTYQQRRDVWQTSGDRIIAGMSIIGQWEQRAEAICEELADRGDVLVVDDFLGLVRAGKTYEGDSNVARFIEPYLDGGRFSLIAEATEATFEVARMEAPGFVERFRRIQVPELDHEETLSVVTELVRALEAQQRVRFTPDAVEAMLRLSGRYLRQEAFPGKAVRLVRQCFTAAVRQLTEEMEVEARIDPDLVAKVVHRQTGLPLRLLVPGRGRAPEDVESTFESRVFDQPEATDVVTSLIVATEQGMTDPQRPLGSFLLIGPSGVGKTETAKALAVDLFGGRDRLVRFDMSEFSEPGAATRLIGTAREPDGELTGRVRIQPFCVLLFDEIEKAHPMVLDLLLQLLGDGRLTDAAGRTVDFCNTVVLMTSNLGAGSEERWMGFTEKNERDRQLHYRRAAEEFFRPELFNRIDRVVPYRPLSSETLRRIARRTLRELLERRGLRQGQIMVDVDRRLVEHLVSGVVDRRYGARTLAHRIEQKLITPLARKLADHDPDRGLTRAVLAPSEDEGMELRLRTLVRATRAKTRPPGVRLFVDGVDGDSLEGSAERLRTRLEFLADELERCEASAARHRIDETYEASLEELNTRASSGSTISNELAERVRQREIFRGQLRELRKSLESLLDPEQTGEFELPDIEHFDKSKLHRWSERADEIFGQLTWVKCQIHALSERDADAATLVVEGLSGQYPKLLAHWRRWLEDFAEAFDVNLAQAGWSSEGWRELERGDDLTGMSSVAVSAEHPGISAAFEALAGYLWAPQPPSHGHHALVLLTARADGSSDARALIDELDARDIGATDTGSDGTNSDETGTDSTEQAGELRIEYVLRDGKLTQPRLGQPLTVPDTRGNAAPFAAKLIFGRLALEPDKLDIGPAREPAPNKGATTTEVP</sequence>
<dbReference type="Pfam" id="PF17871">
    <property type="entry name" value="AAA_lid_9"/>
    <property type="match status" value="1"/>
</dbReference>
<dbReference type="PANTHER" id="PTHR11638:SF18">
    <property type="entry name" value="HEAT SHOCK PROTEIN 104"/>
    <property type="match status" value="1"/>
</dbReference>
<dbReference type="InterPro" id="IPR003959">
    <property type="entry name" value="ATPase_AAA_core"/>
</dbReference>
<feature type="compositionally biased region" description="Polar residues" evidence="6">
    <location>
        <begin position="1051"/>
        <end position="1069"/>
    </location>
</feature>
<dbReference type="InterPro" id="IPR019489">
    <property type="entry name" value="Clp_ATPase_C"/>
</dbReference>
<dbReference type="Gene3D" id="3.40.50.300">
    <property type="entry name" value="P-loop containing nucleotide triphosphate hydrolases"/>
    <property type="match status" value="2"/>
</dbReference>
<evidence type="ECO:0000256" key="6">
    <source>
        <dbReference type="SAM" id="MobiDB-lite"/>
    </source>
</evidence>
<feature type="domain" description="AAA+ ATPase" evidence="7">
    <location>
        <begin position="509"/>
        <end position="676"/>
    </location>
</feature>
<feature type="coiled-coil region" evidence="5">
    <location>
        <begin position="802"/>
        <end position="829"/>
    </location>
</feature>
<evidence type="ECO:0000256" key="4">
    <source>
        <dbReference type="ARBA" id="ARBA00023186"/>
    </source>
</evidence>
<dbReference type="InterPro" id="IPR003593">
    <property type="entry name" value="AAA+_ATPase"/>
</dbReference>
<proteinExistence type="predicted"/>
<dbReference type="Pfam" id="PF07724">
    <property type="entry name" value="AAA_2"/>
    <property type="match status" value="1"/>
</dbReference>
<dbReference type="RefSeq" id="WP_141196545.1">
    <property type="nucleotide sequence ID" value="NZ_CP041186.1"/>
</dbReference>
<feature type="region of interest" description="Disordered" evidence="6">
    <location>
        <begin position="1047"/>
        <end position="1071"/>
    </location>
</feature>
<dbReference type="OrthoDB" id="8857354at2"/>
<dbReference type="PRINTS" id="PR00300">
    <property type="entry name" value="CLPPROTEASEA"/>
</dbReference>
<feature type="region of interest" description="Disordered" evidence="6">
    <location>
        <begin position="1121"/>
        <end position="1141"/>
    </location>
</feature>
<keyword evidence="1" id="KW-0677">Repeat</keyword>
<dbReference type="CDD" id="cd00009">
    <property type="entry name" value="AAA"/>
    <property type="match status" value="1"/>
</dbReference>
<dbReference type="AlphaFoldDB" id="A0A4Y6PPM5"/>
<dbReference type="SMART" id="SM01086">
    <property type="entry name" value="ClpB_D2-small"/>
    <property type="match status" value="1"/>
</dbReference>
<evidence type="ECO:0000313" key="9">
    <source>
        <dbReference type="EMBL" id="QDG50049.1"/>
    </source>
</evidence>
<dbReference type="GO" id="GO:0034605">
    <property type="term" value="P:cellular response to heat"/>
    <property type="evidence" value="ECO:0007669"/>
    <property type="project" value="TreeGrafter"/>
</dbReference>
<dbReference type="Pfam" id="PF10431">
    <property type="entry name" value="ClpB_D2-small"/>
    <property type="match status" value="1"/>
</dbReference>
<dbReference type="Proteomes" id="UP000315995">
    <property type="component" value="Chromosome"/>
</dbReference>
<keyword evidence="4" id="KW-0143">Chaperone</keyword>
<accession>A0A5B8Y057</accession>
<protein>
    <submittedName>
        <fullName evidence="9">AAA family ATPase</fullName>
    </submittedName>
</protein>
<dbReference type="SMART" id="SM00382">
    <property type="entry name" value="AAA"/>
    <property type="match status" value="2"/>
</dbReference>
<evidence type="ECO:0000256" key="5">
    <source>
        <dbReference type="SAM" id="Coils"/>
    </source>
</evidence>
<keyword evidence="2" id="KW-0547">Nucleotide-binding</keyword>
<dbReference type="SUPFAM" id="SSF52540">
    <property type="entry name" value="P-loop containing nucleoside triphosphate hydrolases"/>
    <property type="match status" value="2"/>
</dbReference>
<dbReference type="GO" id="GO:0005524">
    <property type="term" value="F:ATP binding"/>
    <property type="evidence" value="ECO:0007669"/>
    <property type="project" value="UniProtKB-KW"/>
</dbReference>
<dbReference type="Pfam" id="PF00004">
    <property type="entry name" value="AAA"/>
    <property type="match status" value="1"/>
</dbReference>
<dbReference type="PANTHER" id="PTHR11638">
    <property type="entry name" value="ATP-DEPENDENT CLP PROTEASE"/>
    <property type="match status" value="1"/>
</dbReference>
<accession>A0A4Y6PPM5</accession>
<evidence type="ECO:0000313" key="10">
    <source>
        <dbReference type="Proteomes" id="UP000315995"/>
    </source>
</evidence>
<dbReference type="InterPro" id="IPR027417">
    <property type="entry name" value="P-loop_NTPase"/>
</dbReference>
<evidence type="ECO:0000259" key="7">
    <source>
        <dbReference type="SMART" id="SM00382"/>
    </source>
</evidence>
<dbReference type="GO" id="GO:0016887">
    <property type="term" value="F:ATP hydrolysis activity"/>
    <property type="evidence" value="ECO:0007669"/>
    <property type="project" value="InterPro"/>
</dbReference>
<keyword evidence="5" id="KW-0175">Coiled coil</keyword>
<evidence type="ECO:0000256" key="2">
    <source>
        <dbReference type="ARBA" id="ARBA00022741"/>
    </source>
</evidence>
<gene>
    <name evidence="9" type="ORF">FIV42_04645</name>
</gene>
<name>A0A4Y6PPM5_PERCE</name>
<dbReference type="CDD" id="cd19499">
    <property type="entry name" value="RecA-like_ClpB_Hsp104-like"/>
    <property type="match status" value="1"/>
</dbReference>
<reference evidence="9 10" key="1">
    <citation type="submission" date="2019-06" db="EMBL/GenBank/DDBJ databases">
        <title>Persicimonas caeni gen. nov., sp. nov., a predatory bacterium isolated from solar saltern.</title>
        <authorList>
            <person name="Wang S."/>
        </authorList>
    </citation>
    <scope>NUCLEOTIDE SEQUENCE [LARGE SCALE GENOMIC DNA]</scope>
    <source>
        <strain evidence="9 10">YN101</strain>
    </source>
</reference>
<evidence type="ECO:0000259" key="8">
    <source>
        <dbReference type="SMART" id="SM01086"/>
    </source>
</evidence>